<comment type="caution">
    <text evidence="2">The sequence shown here is derived from an EMBL/GenBank/DDBJ whole genome shotgun (WGS) entry which is preliminary data.</text>
</comment>
<dbReference type="Proteomes" id="UP000655225">
    <property type="component" value="Unassembled WGS sequence"/>
</dbReference>
<gene>
    <name evidence="2" type="ORF">HHK36_008715</name>
</gene>
<protein>
    <submittedName>
        <fullName evidence="2">Uncharacterized protein</fullName>
    </submittedName>
</protein>
<dbReference type="OMA" id="RVWHADP"/>
<proteinExistence type="predicted"/>
<evidence type="ECO:0000256" key="1">
    <source>
        <dbReference type="SAM" id="MobiDB-lite"/>
    </source>
</evidence>
<sequence length="125" mass="13851">MTNNIQFVLDAVRTSTFLEVQGEKVRKRDKWMEWVLPSSNRVPTVSGPQSQGRPIYNMLTTGIQSATLEEITDHNSRVWHADPHTEAVLRSSSGELNNQSQTPNGEGTSQVTEQAGPDESPSTRS</sequence>
<dbReference type="EMBL" id="JABCRI010000005">
    <property type="protein sequence ID" value="KAF8406625.1"/>
    <property type="molecule type" value="Genomic_DNA"/>
</dbReference>
<feature type="compositionally biased region" description="Basic and acidic residues" evidence="1">
    <location>
        <begin position="76"/>
        <end position="87"/>
    </location>
</feature>
<feature type="compositionally biased region" description="Polar residues" evidence="1">
    <location>
        <begin position="90"/>
        <end position="113"/>
    </location>
</feature>
<evidence type="ECO:0000313" key="2">
    <source>
        <dbReference type="EMBL" id="KAF8406625.1"/>
    </source>
</evidence>
<name>A0A834ZG10_TETSI</name>
<evidence type="ECO:0000313" key="3">
    <source>
        <dbReference type="Proteomes" id="UP000655225"/>
    </source>
</evidence>
<dbReference type="OrthoDB" id="340227at2759"/>
<feature type="region of interest" description="Disordered" evidence="1">
    <location>
        <begin position="76"/>
        <end position="125"/>
    </location>
</feature>
<organism evidence="2 3">
    <name type="scientific">Tetracentron sinense</name>
    <name type="common">Spur-leaf</name>
    <dbReference type="NCBI Taxonomy" id="13715"/>
    <lineage>
        <taxon>Eukaryota</taxon>
        <taxon>Viridiplantae</taxon>
        <taxon>Streptophyta</taxon>
        <taxon>Embryophyta</taxon>
        <taxon>Tracheophyta</taxon>
        <taxon>Spermatophyta</taxon>
        <taxon>Magnoliopsida</taxon>
        <taxon>Trochodendrales</taxon>
        <taxon>Trochodendraceae</taxon>
        <taxon>Tetracentron</taxon>
    </lineage>
</organism>
<keyword evidence="3" id="KW-1185">Reference proteome</keyword>
<dbReference type="AlphaFoldDB" id="A0A834ZG10"/>
<reference evidence="2 3" key="1">
    <citation type="submission" date="2020-04" db="EMBL/GenBank/DDBJ databases">
        <title>Plant Genome Project.</title>
        <authorList>
            <person name="Zhang R.-G."/>
        </authorList>
    </citation>
    <scope>NUCLEOTIDE SEQUENCE [LARGE SCALE GENOMIC DNA]</scope>
    <source>
        <strain evidence="2">YNK0</strain>
        <tissue evidence="2">Leaf</tissue>
    </source>
</reference>
<accession>A0A834ZG10</accession>